<organism evidence="2 3">
    <name type="scientific">Sagittula stellata (strain ATCC 700073 / DSM 11524 / E-37)</name>
    <dbReference type="NCBI Taxonomy" id="388399"/>
    <lineage>
        <taxon>Bacteria</taxon>
        <taxon>Pseudomonadati</taxon>
        <taxon>Pseudomonadota</taxon>
        <taxon>Alphaproteobacteria</taxon>
        <taxon>Rhodobacterales</taxon>
        <taxon>Roseobacteraceae</taxon>
        <taxon>Sagittula</taxon>
    </lineage>
</organism>
<evidence type="ECO:0000313" key="3">
    <source>
        <dbReference type="Proteomes" id="UP000005713"/>
    </source>
</evidence>
<accession>A3JXB7</accession>
<dbReference type="RefSeq" id="WP_005854745.1">
    <property type="nucleotide sequence ID" value="NZ_AAYA01000001.1"/>
</dbReference>
<proteinExistence type="predicted"/>
<reference evidence="2 3" key="1">
    <citation type="submission" date="2006-06" db="EMBL/GenBank/DDBJ databases">
        <authorList>
            <person name="Moran M.A."/>
            <person name="Ferriera S."/>
            <person name="Johnson J."/>
            <person name="Kravitz S."/>
            <person name="Beeson K."/>
            <person name="Sutton G."/>
            <person name="Rogers Y.-H."/>
            <person name="Friedman R."/>
            <person name="Frazier M."/>
            <person name="Venter J.C."/>
        </authorList>
    </citation>
    <scope>NUCLEOTIDE SEQUENCE [LARGE SCALE GENOMIC DNA]</scope>
    <source>
        <strain evidence="2 3">E-37</strain>
    </source>
</reference>
<dbReference type="InterPro" id="IPR011051">
    <property type="entry name" value="RmlC_Cupin_sf"/>
</dbReference>
<dbReference type="InterPro" id="IPR014710">
    <property type="entry name" value="RmlC-like_jellyroll"/>
</dbReference>
<dbReference type="AlphaFoldDB" id="A3JXB7"/>
<dbReference type="CDD" id="cd20303">
    <property type="entry name" value="cupin_ChrR_1"/>
    <property type="match status" value="2"/>
</dbReference>
<dbReference type="Gene3D" id="2.60.120.10">
    <property type="entry name" value="Jelly Rolls"/>
    <property type="match status" value="1"/>
</dbReference>
<keyword evidence="3" id="KW-1185">Reference proteome</keyword>
<feature type="domain" description="ChrR-like cupin" evidence="1">
    <location>
        <begin position="118"/>
        <end position="217"/>
    </location>
</feature>
<comment type="caution">
    <text evidence="2">The sequence shown here is derived from an EMBL/GenBank/DDBJ whole genome shotgun (WGS) entry which is preliminary data.</text>
</comment>
<dbReference type="SUPFAM" id="SSF51182">
    <property type="entry name" value="RmlC-like cupins"/>
    <property type="match status" value="2"/>
</dbReference>
<dbReference type="EMBL" id="AAYA01000001">
    <property type="protein sequence ID" value="EBA10153.1"/>
    <property type="molecule type" value="Genomic_DNA"/>
</dbReference>
<gene>
    <name evidence="2" type="ORF">SSE37_19147</name>
</gene>
<protein>
    <submittedName>
        <fullName evidence="2">Anti-sigma factor, ChrR</fullName>
    </submittedName>
</protein>
<sequence>MRVRADFTQDEVVRPQDYEWRSSPASGVDRMMLDRIGEEVARATTIVRFAPNSAFDPHTHGGGEEYLVLEGVFSDEFGDYPAGTYVRNPIGTRHTPRIGPEGATILVKLCQFDKEDTEQKVIDTRRTQFRPGVAPGLTELLLHEVPGERVRMVRFAPGAWLERADHRSSEEIFVVEGTLDDESGRYPAGSWLRSPGGAGNRMGSRDGCLLYVKTGHLPV</sequence>
<feature type="domain" description="ChrR-like cupin" evidence="1">
    <location>
        <begin position="9"/>
        <end position="112"/>
    </location>
</feature>
<dbReference type="InterPro" id="IPR025979">
    <property type="entry name" value="ChrR-like_cupin_dom"/>
</dbReference>
<evidence type="ECO:0000313" key="2">
    <source>
        <dbReference type="EMBL" id="EBA10153.1"/>
    </source>
</evidence>
<dbReference type="OrthoDB" id="9801227at2"/>
<evidence type="ECO:0000259" key="1">
    <source>
        <dbReference type="Pfam" id="PF12973"/>
    </source>
</evidence>
<dbReference type="Proteomes" id="UP000005713">
    <property type="component" value="Unassembled WGS sequence"/>
</dbReference>
<dbReference type="Pfam" id="PF12973">
    <property type="entry name" value="Cupin_7"/>
    <property type="match status" value="2"/>
</dbReference>
<name>A3JXB7_SAGS3</name>
<dbReference type="eggNOG" id="COG3806">
    <property type="taxonomic scope" value="Bacteria"/>
</dbReference>